<dbReference type="Gene3D" id="3.20.20.380">
    <property type="entry name" value="Copper homeostasis (CutC) domain"/>
    <property type="match status" value="1"/>
</dbReference>
<gene>
    <name evidence="2" type="primary">cutC</name>
    <name evidence="3" type="ORF">KIH74_30720</name>
</gene>
<evidence type="ECO:0000256" key="2">
    <source>
        <dbReference type="HAMAP-Rule" id="MF_00795"/>
    </source>
</evidence>
<dbReference type="InterPro" id="IPR036822">
    <property type="entry name" value="CutC-like_dom_sf"/>
</dbReference>
<dbReference type="Pfam" id="PF03932">
    <property type="entry name" value="CutC"/>
    <property type="match status" value="1"/>
</dbReference>
<dbReference type="HAMAP" id="MF_00795">
    <property type="entry name" value="CutC"/>
    <property type="match status" value="1"/>
</dbReference>
<dbReference type="Proteomes" id="UP001197247">
    <property type="component" value="Unassembled WGS sequence"/>
</dbReference>
<accession>A0ABS5TRD8</accession>
<comment type="similarity">
    <text evidence="1 2">Belongs to the CutC family.</text>
</comment>
<dbReference type="InterPro" id="IPR005627">
    <property type="entry name" value="CutC-like"/>
</dbReference>
<dbReference type="EMBL" id="JAHBAY010000016">
    <property type="protein sequence ID" value="MBT0773359.1"/>
    <property type="molecule type" value="Genomic_DNA"/>
</dbReference>
<keyword evidence="2" id="KW-0963">Cytoplasm</keyword>
<keyword evidence="4" id="KW-1185">Reference proteome</keyword>
<protein>
    <recommendedName>
        <fullName evidence="2">PF03932 family protein CutC</fullName>
    </recommendedName>
</protein>
<dbReference type="RefSeq" id="WP_214159895.1">
    <property type="nucleotide sequence ID" value="NZ_JAHBAY010000016.1"/>
</dbReference>
<comment type="caution">
    <text evidence="3">The sequence shown here is derived from an EMBL/GenBank/DDBJ whole genome shotgun (WGS) entry which is preliminary data.</text>
</comment>
<dbReference type="PANTHER" id="PTHR12598">
    <property type="entry name" value="COPPER HOMEOSTASIS PROTEIN CUTC"/>
    <property type="match status" value="1"/>
</dbReference>
<evidence type="ECO:0000313" key="4">
    <source>
        <dbReference type="Proteomes" id="UP001197247"/>
    </source>
</evidence>
<sequence>MRLEIAVTGPAGARAAAAHGADRVELCSALELGGLTPSAGLVESVLTAGLPVHVLIRCRPGDFVFSEDEVELMTRDVARLVEQGVSGVVVGALTPDGAVDKAALSRWVNAADDRVEVTFHRAVDRTANPAASVVSIASSGISRVLSSGGAARAGDGAGELTRMRLAAPELGITAGGGVRVEDIGRLTGAGVEGIHLSAKRIVTVPGETGVRLGVSDDGGHWDTDPELVAAARAELDAALRPTG</sequence>
<organism evidence="3 4">
    <name type="scientific">Kineosporia corallincola</name>
    <dbReference type="NCBI Taxonomy" id="2835133"/>
    <lineage>
        <taxon>Bacteria</taxon>
        <taxon>Bacillati</taxon>
        <taxon>Actinomycetota</taxon>
        <taxon>Actinomycetes</taxon>
        <taxon>Kineosporiales</taxon>
        <taxon>Kineosporiaceae</taxon>
        <taxon>Kineosporia</taxon>
    </lineage>
</organism>
<proteinExistence type="inferred from homology"/>
<evidence type="ECO:0000313" key="3">
    <source>
        <dbReference type="EMBL" id="MBT0773359.1"/>
    </source>
</evidence>
<evidence type="ECO:0000256" key="1">
    <source>
        <dbReference type="ARBA" id="ARBA00007768"/>
    </source>
</evidence>
<comment type="subcellular location">
    <subcellularLocation>
        <location evidence="2">Cytoplasm</location>
    </subcellularLocation>
</comment>
<name>A0ABS5TRD8_9ACTN</name>
<reference evidence="3 4" key="1">
    <citation type="submission" date="2021-05" db="EMBL/GenBank/DDBJ databases">
        <title>Kineosporia and Streptomyces sp. nov. two new marine actinobacteria isolated from Coral.</title>
        <authorList>
            <person name="Buangrab K."/>
            <person name="Sutthacheep M."/>
            <person name="Yeemin T."/>
            <person name="Harunari E."/>
            <person name="Igarashi Y."/>
            <person name="Kanchanasin P."/>
            <person name="Tanasupawat S."/>
            <person name="Phongsopitanun W."/>
        </authorList>
    </citation>
    <scope>NUCLEOTIDE SEQUENCE [LARGE SCALE GENOMIC DNA]</scope>
    <source>
        <strain evidence="3 4">J2-2</strain>
    </source>
</reference>
<comment type="caution">
    <text evidence="2">Once thought to be involved in copper homeostasis, experiments in E.coli have shown this is not the case.</text>
</comment>
<dbReference type="PANTHER" id="PTHR12598:SF0">
    <property type="entry name" value="COPPER HOMEOSTASIS PROTEIN CUTC HOMOLOG"/>
    <property type="match status" value="1"/>
</dbReference>
<dbReference type="SUPFAM" id="SSF110395">
    <property type="entry name" value="CutC-like"/>
    <property type="match status" value="1"/>
</dbReference>